<dbReference type="EMBL" id="FLQS01000038">
    <property type="protein sequence ID" value="SBS77486.1"/>
    <property type="molecule type" value="Genomic_DNA"/>
</dbReference>
<dbReference type="AlphaFoldDB" id="A0A1Y5PFK2"/>
<proteinExistence type="predicted"/>
<evidence type="ECO:0000313" key="1">
    <source>
        <dbReference type="EMBL" id="SBS77486.1"/>
    </source>
</evidence>
<accession>A0A1Y5PFK2</accession>
<protein>
    <submittedName>
        <fullName evidence="1">Uncharacterized protein</fullName>
    </submittedName>
</protein>
<name>A0A1Y5PFK2_9MYCO</name>
<organism evidence="1">
    <name type="scientific">uncultured Mycobacterium sp</name>
    <dbReference type="NCBI Taxonomy" id="171292"/>
    <lineage>
        <taxon>Bacteria</taxon>
        <taxon>Bacillati</taxon>
        <taxon>Actinomycetota</taxon>
        <taxon>Actinomycetes</taxon>
        <taxon>Mycobacteriales</taxon>
        <taxon>Mycobacteriaceae</taxon>
        <taxon>Mycobacterium</taxon>
        <taxon>environmental samples</taxon>
    </lineage>
</organism>
<gene>
    <name evidence="1" type="ORF">MHPYR_430075</name>
</gene>
<sequence length="153" mass="17043">MTTTLELHTIGFALVADAERLMDAVEPGATVLADHGYGPVTIRTRRVYTPERDTLTLIAMHGEDLAASVIATTKGSRISARIHQMRLAELLFTRRGDWGFVAIGRVEGRRRRFELTATRNRTWQVQVNGEDPTVWPSLTAAAEHITTTYAPTR</sequence>
<reference evidence="1" key="1">
    <citation type="submission" date="2016-03" db="EMBL/GenBank/DDBJ databases">
        <authorList>
            <person name="Ploux O."/>
        </authorList>
    </citation>
    <scope>NUCLEOTIDE SEQUENCE</scope>
    <source>
        <strain evidence="1">UC10</strain>
    </source>
</reference>